<evidence type="ECO:0000256" key="1">
    <source>
        <dbReference type="SAM" id="MobiDB-lite"/>
    </source>
</evidence>
<evidence type="ECO:0008006" key="4">
    <source>
        <dbReference type="Google" id="ProtNLM"/>
    </source>
</evidence>
<feature type="compositionally biased region" description="Basic and acidic residues" evidence="1">
    <location>
        <begin position="63"/>
        <end position="74"/>
    </location>
</feature>
<protein>
    <recommendedName>
        <fullName evidence="4">Secreted protein</fullName>
    </recommendedName>
</protein>
<sequence length="74" mass="8413">MMVMMKMDASLLRVLSIPAKVHCQLCLQLTSWRMYSPLGRPRRAPRSRTGRGSSGNRPPTGSDWEKEKEANEHS</sequence>
<feature type="compositionally biased region" description="Low complexity" evidence="1">
    <location>
        <begin position="50"/>
        <end position="59"/>
    </location>
</feature>
<comment type="caution">
    <text evidence="2">The sequence shown here is derived from an EMBL/GenBank/DDBJ whole genome shotgun (WGS) entry which is preliminary data.</text>
</comment>
<name>A0AAV4XM97_CAEEX</name>
<keyword evidence="3" id="KW-1185">Reference proteome</keyword>
<evidence type="ECO:0000313" key="2">
    <source>
        <dbReference type="EMBL" id="GIY95345.1"/>
    </source>
</evidence>
<feature type="region of interest" description="Disordered" evidence="1">
    <location>
        <begin position="37"/>
        <end position="74"/>
    </location>
</feature>
<dbReference type="EMBL" id="BPLR01000507">
    <property type="protein sequence ID" value="GIY95345.1"/>
    <property type="molecule type" value="Genomic_DNA"/>
</dbReference>
<accession>A0AAV4XM97</accession>
<proteinExistence type="predicted"/>
<gene>
    <name evidence="2" type="ORF">CEXT_338891</name>
</gene>
<evidence type="ECO:0000313" key="3">
    <source>
        <dbReference type="Proteomes" id="UP001054945"/>
    </source>
</evidence>
<organism evidence="2 3">
    <name type="scientific">Caerostris extrusa</name>
    <name type="common">Bark spider</name>
    <name type="synonym">Caerostris bankana</name>
    <dbReference type="NCBI Taxonomy" id="172846"/>
    <lineage>
        <taxon>Eukaryota</taxon>
        <taxon>Metazoa</taxon>
        <taxon>Ecdysozoa</taxon>
        <taxon>Arthropoda</taxon>
        <taxon>Chelicerata</taxon>
        <taxon>Arachnida</taxon>
        <taxon>Araneae</taxon>
        <taxon>Araneomorphae</taxon>
        <taxon>Entelegynae</taxon>
        <taxon>Araneoidea</taxon>
        <taxon>Araneidae</taxon>
        <taxon>Caerostris</taxon>
    </lineage>
</organism>
<dbReference type="Proteomes" id="UP001054945">
    <property type="component" value="Unassembled WGS sequence"/>
</dbReference>
<feature type="compositionally biased region" description="Basic residues" evidence="1">
    <location>
        <begin position="40"/>
        <end position="49"/>
    </location>
</feature>
<dbReference type="AlphaFoldDB" id="A0AAV4XM97"/>
<reference evidence="2 3" key="1">
    <citation type="submission" date="2021-06" db="EMBL/GenBank/DDBJ databases">
        <title>Caerostris extrusa draft genome.</title>
        <authorList>
            <person name="Kono N."/>
            <person name="Arakawa K."/>
        </authorList>
    </citation>
    <scope>NUCLEOTIDE SEQUENCE [LARGE SCALE GENOMIC DNA]</scope>
</reference>